<dbReference type="Pfam" id="PF05569">
    <property type="entry name" value="Peptidase_M56"/>
    <property type="match status" value="1"/>
</dbReference>
<dbReference type="RefSeq" id="WP_249299751.1">
    <property type="nucleotide sequence ID" value="NZ_JACRSP010000002.1"/>
</dbReference>
<feature type="domain" description="Peptidase M56" evidence="3">
    <location>
        <begin position="8"/>
        <end position="310"/>
    </location>
</feature>
<gene>
    <name evidence="4" type="ORF">H8695_04730</name>
</gene>
<evidence type="ECO:0000313" key="5">
    <source>
        <dbReference type="Proteomes" id="UP000620366"/>
    </source>
</evidence>
<organism evidence="4 5">
    <name type="scientific">Feifania hominis</name>
    <dbReference type="NCBI Taxonomy" id="2763660"/>
    <lineage>
        <taxon>Bacteria</taxon>
        <taxon>Bacillati</taxon>
        <taxon>Bacillota</taxon>
        <taxon>Clostridia</taxon>
        <taxon>Eubacteriales</taxon>
        <taxon>Feifaniaceae</taxon>
        <taxon>Feifania</taxon>
    </lineage>
</organism>
<dbReference type="PANTHER" id="PTHR34978">
    <property type="entry name" value="POSSIBLE SENSOR-TRANSDUCER PROTEIN BLAR"/>
    <property type="match status" value="1"/>
</dbReference>
<protein>
    <submittedName>
        <fullName evidence="4">M56 family metallopeptidase</fullName>
    </submittedName>
</protein>
<dbReference type="AlphaFoldDB" id="A0A926DET5"/>
<comment type="caution">
    <text evidence="4">The sequence shown here is derived from an EMBL/GenBank/DDBJ whole genome shotgun (WGS) entry which is preliminary data.</text>
</comment>
<keyword evidence="2" id="KW-0812">Transmembrane</keyword>
<dbReference type="PANTHER" id="PTHR34978:SF3">
    <property type="entry name" value="SLR0241 PROTEIN"/>
    <property type="match status" value="1"/>
</dbReference>
<evidence type="ECO:0000313" key="4">
    <source>
        <dbReference type="EMBL" id="MBC8535994.1"/>
    </source>
</evidence>
<evidence type="ECO:0000256" key="2">
    <source>
        <dbReference type="SAM" id="Phobius"/>
    </source>
</evidence>
<dbReference type="InterPro" id="IPR052173">
    <property type="entry name" value="Beta-lactam_resp_regulator"/>
</dbReference>
<evidence type="ECO:0000256" key="1">
    <source>
        <dbReference type="SAM" id="MobiDB-lite"/>
    </source>
</evidence>
<feature type="transmembrane region" description="Helical" evidence="2">
    <location>
        <begin position="316"/>
        <end position="336"/>
    </location>
</feature>
<feature type="transmembrane region" description="Helical" evidence="2">
    <location>
        <begin position="126"/>
        <end position="145"/>
    </location>
</feature>
<dbReference type="Gene3D" id="3.30.2010.10">
    <property type="entry name" value="Metalloproteases ('zincins'), catalytic domain"/>
    <property type="match status" value="1"/>
</dbReference>
<feature type="region of interest" description="Disordered" evidence="1">
    <location>
        <begin position="79"/>
        <end position="116"/>
    </location>
</feature>
<keyword evidence="2" id="KW-1133">Transmembrane helix</keyword>
<dbReference type="InterPro" id="IPR008756">
    <property type="entry name" value="Peptidase_M56"/>
</dbReference>
<dbReference type="EMBL" id="JACRSP010000002">
    <property type="protein sequence ID" value="MBC8535994.1"/>
    <property type="molecule type" value="Genomic_DNA"/>
</dbReference>
<accession>A0A926DET5</accession>
<proteinExistence type="predicted"/>
<name>A0A926DET5_9FIRM</name>
<reference evidence="4" key="1">
    <citation type="submission" date="2020-08" db="EMBL/GenBank/DDBJ databases">
        <title>Genome public.</title>
        <authorList>
            <person name="Liu C."/>
            <person name="Sun Q."/>
        </authorList>
    </citation>
    <scope>NUCLEOTIDE SEQUENCE</scope>
    <source>
        <strain evidence="4">BX7</strain>
    </source>
</reference>
<feature type="compositionally biased region" description="Low complexity" evidence="1">
    <location>
        <begin position="99"/>
        <end position="116"/>
    </location>
</feature>
<keyword evidence="5" id="KW-1185">Reference proteome</keyword>
<evidence type="ECO:0000259" key="3">
    <source>
        <dbReference type="Pfam" id="PF05569"/>
    </source>
</evidence>
<feature type="transmembrane region" description="Helical" evidence="2">
    <location>
        <begin position="12"/>
        <end position="30"/>
    </location>
</feature>
<feature type="transmembrane region" description="Helical" evidence="2">
    <location>
        <begin position="37"/>
        <end position="55"/>
    </location>
</feature>
<dbReference type="Proteomes" id="UP000620366">
    <property type="component" value="Unassembled WGS sequence"/>
</dbReference>
<dbReference type="CDD" id="cd07341">
    <property type="entry name" value="M56_BlaR1_MecR1_like"/>
    <property type="match status" value="1"/>
</dbReference>
<keyword evidence="2" id="KW-0472">Membrane</keyword>
<sequence length="780" mass="84993">MTELFVRVLQYSLWGGVTAGVILLVKAAVAGRLSPRFHYLIWLVLLAKLLLPGGIESPISPFRLTAPLEQRVLYDAGQAAPSPTGGQQAVSPGEPVAVPPTTQTASPNPAATAAPAQRWTWRDTGAVLWLMGMAVYAAALAAGYGKTRRTLHAVPDDAHIHTLFEQAKQGKLRRVRLMATDCAGPFVFGFFRPVVAVPQVLLDEADDGALCAVLAHELTHIRRLDPPVRLLTLILQGIHWFNPVLWWAFWAMRRDCELACDDDVLRGQDEQTRAAYGRALLAVAGSGRGPRAGSMIAFSRGDLKARIRAIGSGRRFGVAAAGVGLAVVAILLILLLPQAAKNSEDGVEIGGGYRLILPQGYADECELTTGDGALVTVYHRESAAYGESVGAADKLGRLFTLERIARADWPQEKRRGRTGGFAAIGSDDEAIYVMTTPGDVVYSEQTRADYERLSLQNEWIADAFLQANGLTGYADWAAQGELSILLVPDGGTTDEGDTEVFQVGLLPDGTRTLIDEGGHMLYAQGFEAFELFETGIGVMRDGLWGLTDRTGRMLSDCAYTELTEERLGRMPVVFGTDGEGGRHALNRPGGADASPREKYYFYFAEHPSQLGPLVGDGGRSDAKGLTDDNLMAFAIMNLYDEGYEYNYEAGVEADVIDALLIKYFGHTASSYVTDYTEFVPGTDRIRATGWDFHGSYHMVLQRLTEQPDGSLSGMFDVYYVGEMPEPEELALLGENWAEAFLADDLSGLASFFHCRCEINFDELGEGDDFYLRYNSIDFVS</sequence>